<evidence type="ECO:0000256" key="1">
    <source>
        <dbReference type="SAM" id="MobiDB-lite"/>
    </source>
</evidence>
<name>A0AA38R3Y6_9PEZI</name>
<reference evidence="2" key="1">
    <citation type="submission" date="2022-07" db="EMBL/GenBank/DDBJ databases">
        <title>Fungi with potential for degradation of polypropylene.</title>
        <authorList>
            <person name="Gostincar C."/>
        </authorList>
    </citation>
    <scope>NUCLEOTIDE SEQUENCE</scope>
    <source>
        <strain evidence="2">EXF-13308</strain>
    </source>
</reference>
<sequence>MVLDQVLSALVQSAREPSVPEPSALVLSDQEPFAQALSDPVQSDPVQSDLVLSDPVLSGPTPFGQELSDQELSDQELSDLVLSDLVIALELTDRERTVLELTDQKPTGLRLIDLELEWMAPKTESELFVLERSDQIESGSEPERTGSEQFERGDPGSQS</sequence>
<gene>
    <name evidence="2" type="ORF">NKR23_g10776</name>
</gene>
<dbReference type="EMBL" id="JANBVO010000050">
    <property type="protein sequence ID" value="KAJ9133401.1"/>
    <property type="molecule type" value="Genomic_DNA"/>
</dbReference>
<protein>
    <submittedName>
        <fullName evidence="2">Uncharacterized protein</fullName>
    </submittedName>
</protein>
<dbReference type="Proteomes" id="UP001174694">
    <property type="component" value="Unassembled WGS sequence"/>
</dbReference>
<proteinExistence type="predicted"/>
<accession>A0AA38R3Y6</accession>
<organism evidence="2 3">
    <name type="scientific">Pleurostoma richardsiae</name>
    <dbReference type="NCBI Taxonomy" id="41990"/>
    <lineage>
        <taxon>Eukaryota</taxon>
        <taxon>Fungi</taxon>
        <taxon>Dikarya</taxon>
        <taxon>Ascomycota</taxon>
        <taxon>Pezizomycotina</taxon>
        <taxon>Sordariomycetes</taxon>
        <taxon>Sordariomycetidae</taxon>
        <taxon>Calosphaeriales</taxon>
        <taxon>Pleurostomataceae</taxon>
        <taxon>Pleurostoma</taxon>
    </lineage>
</organism>
<keyword evidence="3" id="KW-1185">Reference proteome</keyword>
<feature type="region of interest" description="Disordered" evidence="1">
    <location>
        <begin position="131"/>
        <end position="159"/>
    </location>
</feature>
<evidence type="ECO:0000313" key="3">
    <source>
        <dbReference type="Proteomes" id="UP001174694"/>
    </source>
</evidence>
<evidence type="ECO:0000313" key="2">
    <source>
        <dbReference type="EMBL" id="KAJ9133401.1"/>
    </source>
</evidence>
<comment type="caution">
    <text evidence="2">The sequence shown here is derived from an EMBL/GenBank/DDBJ whole genome shotgun (WGS) entry which is preliminary data.</text>
</comment>
<dbReference type="AlphaFoldDB" id="A0AA38R3Y6"/>